<name>A0A3M7MA10_9PLEO</name>
<keyword evidence="2 5" id="KW-0728">SH3 domain</keyword>
<dbReference type="EMBL" id="KE747826">
    <property type="protein sequence ID" value="RMZ71278.1"/>
    <property type="molecule type" value="Genomic_DNA"/>
</dbReference>
<feature type="region of interest" description="Disordered" evidence="7">
    <location>
        <begin position="3257"/>
        <end position="3377"/>
    </location>
</feature>
<dbReference type="InterPro" id="IPR027357">
    <property type="entry name" value="DOCKER_dom"/>
</dbReference>
<feature type="compositionally biased region" description="Basic and acidic residues" evidence="7">
    <location>
        <begin position="1945"/>
        <end position="1964"/>
    </location>
</feature>
<dbReference type="Proteomes" id="UP000265663">
    <property type="component" value="Unassembled WGS sequence"/>
</dbReference>
<keyword evidence="3" id="KW-0963">Cytoplasm</keyword>
<dbReference type="CDD" id="cd08679">
    <property type="entry name" value="C2_DOCK180_related"/>
    <property type="match status" value="1"/>
</dbReference>
<feature type="compositionally biased region" description="Low complexity" evidence="7">
    <location>
        <begin position="441"/>
        <end position="456"/>
    </location>
</feature>
<dbReference type="SMART" id="SM00326">
    <property type="entry name" value="SH3"/>
    <property type="match status" value="1"/>
</dbReference>
<feature type="region of interest" description="Disordered" evidence="7">
    <location>
        <begin position="441"/>
        <end position="536"/>
    </location>
</feature>
<evidence type="ECO:0000256" key="4">
    <source>
        <dbReference type="ARBA" id="ARBA00022553"/>
    </source>
</evidence>
<dbReference type="InterPro" id="IPR057860">
    <property type="entry name" value="HEAT_RRP12_N"/>
</dbReference>
<evidence type="ECO:0000313" key="11">
    <source>
        <dbReference type="EMBL" id="RMZ71278.1"/>
    </source>
</evidence>
<evidence type="ECO:0000256" key="6">
    <source>
        <dbReference type="PROSITE-ProRule" id="PRU00983"/>
    </source>
</evidence>
<dbReference type="InterPro" id="IPR032376">
    <property type="entry name" value="DOCK_N"/>
</dbReference>
<dbReference type="PANTHER" id="PTHR45653:SF10">
    <property type="entry name" value="MYOBLAST CITY, ISOFORM B"/>
    <property type="match status" value="1"/>
</dbReference>
<dbReference type="PROSITE" id="PS51650">
    <property type="entry name" value="C2_DOCK"/>
    <property type="match status" value="1"/>
</dbReference>
<dbReference type="Pfam" id="PF16172">
    <property type="entry name" value="DOCK_N"/>
    <property type="match status" value="1"/>
</dbReference>
<feature type="compositionally biased region" description="Low complexity" evidence="7">
    <location>
        <begin position="2011"/>
        <end position="2022"/>
    </location>
</feature>
<evidence type="ECO:0000256" key="7">
    <source>
        <dbReference type="SAM" id="MobiDB-lite"/>
    </source>
</evidence>
<dbReference type="GO" id="GO:0007264">
    <property type="term" value="P:small GTPase-mediated signal transduction"/>
    <property type="evidence" value="ECO:0007669"/>
    <property type="project" value="InterPro"/>
</dbReference>
<dbReference type="InterPro" id="IPR042455">
    <property type="entry name" value="DOCK_N_sub1"/>
</dbReference>
<evidence type="ECO:0000259" key="10">
    <source>
        <dbReference type="PROSITE" id="PS51651"/>
    </source>
</evidence>
<feature type="region of interest" description="Disordered" evidence="7">
    <location>
        <begin position="95"/>
        <end position="179"/>
    </location>
</feature>
<dbReference type="Pfam" id="PF23554">
    <property type="entry name" value="TPR_DOCK"/>
    <property type="match status" value="1"/>
</dbReference>
<evidence type="ECO:0000256" key="2">
    <source>
        <dbReference type="ARBA" id="ARBA00022443"/>
    </source>
</evidence>
<feature type="compositionally biased region" description="Basic residues" evidence="7">
    <location>
        <begin position="3185"/>
        <end position="3196"/>
    </location>
</feature>
<comment type="subcellular location">
    <subcellularLocation>
        <location evidence="1">Cytoplasm</location>
    </subcellularLocation>
</comment>
<dbReference type="GO" id="GO:0031267">
    <property type="term" value="F:small GTPase binding"/>
    <property type="evidence" value="ECO:0007669"/>
    <property type="project" value="TreeGrafter"/>
</dbReference>
<evidence type="ECO:0000256" key="3">
    <source>
        <dbReference type="ARBA" id="ARBA00022490"/>
    </source>
</evidence>
<feature type="compositionally biased region" description="Acidic residues" evidence="7">
    <location>
        <begin position="3129"/>
        <end position="3139"/>
    </location>
</feature>
<dbReference type="PROSITE" id="PS51651">
    <property type="entry name" value="DOCKER"/>
    <property type="match status" value="1"/>
</dbReference>
<protein>
    <submittedName>
        <fullName evidence="11">Sh3 domain-containing</fullName>
    </submittedName>
</protein>
<feature type="compositionally biased region" description="Gly residues" evidence="7">
    <location>
        <begin position="3358"/>
        <end position="3377"/>
    </location>
</feature>
<evidence type="ECO:0000259" key="8">
    <source>
        <dbReference type="PROSITE" id="PS50002"/>
    </source>
</evidence>
<dbReference type="Pfam" id="PF25772">
    <property type="entry name" value="HEAT_RRP12_N"/>
    <property type="match status" value="1"/>
</dbReference>
<dbReference type="GO" id="GO:0005886">
    <property type="term" value="C:plasma membrane"/>
    <property type="evidence" value="ECO:0007669"/>
    <property type="project" value="TreeGrafter"/>
</dbReference>
<organism evidence="11 12">
    <name type="scientific">Pyrenophora seminiperda CCB06</name>
    <dbReference type="NCBI Taxonomy" id="1302712"/>
    <lineage>
        <taxon>Eukaryota</taxon>
        <taxon>Fungi</taxon>
        <taxon>Dikarya</taxon>
        <taxon>Ascomycota</taxon>
        <taxon>Pezizomycotina</taxon>
        <taxon>Dothideomycetes</taxon>
        <taxon>Pleosporomycetidae</taxon>
        <taxon>Pleosporales</taxon>
        <taxon>Pleosporineae</taxon>
        <taxon>Pleosporaceae</taxon>
        <taxon>Pyrenophora</taxon>
    </lineage>
</organism>
<feature type="region of interest" description="Disordered" evidence="7">
    <location>
        <begin position="2761"/>
        <end position="2786"/>
    </location>
</feature>
<proteinExistence type="inferred from homology"/>
<dbReference type="Pfam" id="PF08161">
    <property type="entry name" value="RRP12_HEAT"/>
    <property type="match status" value="1"/>
</dbReference>
<feature type="compositionally biased region" description="Acidic residues" evidence="7">
    <location>
        <begin position="1806"/>
        <end position="1815"/>
    </location>
</feature>
<feature type="compositionally biased region" description="Basic residues" evidence="7">
    <location>
        <begin position="3091"/>
        <end position="3100"/>
    </location>
</feature>
<dbReference type="Gene3D" id="1.25.40.410">
    <property type="match status" value="1"/>
</dbReference>
<dbReference type="InterPro" id="IPR012978">
    <property type="entry name" value="HEAT_RRP12"/>
</dbReference>
<feature type="compositionally biased region" description="Polar residues" evidence="7">
    <location>
        <begin position="510"/>
        <end position="530"/>
    </location>
</feature>
<dbReference type="InterPro" id="IPR035892">
    <property type="entry name" value="C2_domain_sf"/>
</dbReference>
<feature type="compositionally biased region" description="Polar residues" evidence="7">
    <location>
        <begin position="1984"/>
        <end position="1994"/>
    </location>
</feature>
<comment type="similarity">
    <text evidence="6">Belongs to the DOCK family.</text>
</comment>
<feature type="region of interest" description="Disordered" evidence="7">
    <location>
        <begin position="1945"/>
        <end position="2051"/>
    </location>
</feature>
<dbReference type="OrthoDB" id="18896at2759"/>
<accession>A0A3M7MA10</accession>
<dbReference type="GO" id="GO:0005737">
    <property type="term" value="C:cytoplasm"/>
    <property type="evidence" value="ECO:0007669"/>
    <property type="project" value="UniProtKB-SubCell"/>
</dbReference>
<feature type="compositionally biased region" description="Acidic residues" evidence="7">
    <location>
        <begin position="3277"/>
        <end position="3291"/>
    </location>
</feature>
<dbReference type="GO" id="GO:0005085">
    <property type="term" value="F:guanyl-nucleotide exchange factor activity"/>
    <property type="evidence" value="ECO:0007669"/>
    <property type="project" value="InterPro"/>
</dbReference>
<feature type="region of interest" description="Disordered" evidence="7">
    <location>
        <begin position="1801"/>
        <end position="1822"/>
    </location>
</feature>
<dbReference type="InterPro" id="IPR043161">
    <property type="entry name" value="DOCK_C_lobe_A"/>
</dbReference>
<evidence type="ECO:0000256" key="5">
    <source>
        <dbReference type="PROSITE-ProRule" id="PRU00192"/>
    </source>
</evidence>
<dbReference type="Pfam" id="PF14429">
    <property type="entry name" value="DOCK-C2"/>
    <property type="match status" value="1"/>
</dbReference>
<keyword evidence="4" id="KW-0597">Phosphoprotein</keyword>
<dbReference type="PANTHER" id="PTHR45653">
    <property type="entry name" value="DEDICATOR OF CYTOKINESIS"/>
    <property type="match status" value="1"/>
</dbReference>
<dbReference type="PROSITE" id="PS50002">
    <property type="entry name" value="SH3"/>
    <property type="match status" value="1"/>
</dbReference>
<feature type="compositionally biased region" description="Gly residues" evidence="7">
    <location>
        <begin position="3301"/>
        <end position="3317"/>
    </location>
</feature>
<feature type="compositionally biased region" description="Basic and acidic residues" evidence="7">
    <location>
        <begin position="484"/>
        <end position="509"/>
    </location>
</feature>
<evidence type="ECO:0000256" key="1">
    <source>
        <dbReference type="ARBA" id="ARBA00004496"/>
    </source>
</evidence>
<feature type="domain" description="SH3" evidence="8">
    <location>
        <begin position="8"/>
        <end position="89"/>
    </location>
</feature>
<feature type="compositionally biased region" description="Basic and acidic residues" evidence="7">
    <location>
        <begin position="2023"/>
        <end position="2048"/>
    </location>
</feature>
<dbReference type="InterPro" id="IPR027007">
    <property type="entry name" value="C2_DOCK-type_domain"/>
</dbReference>
<feature type="domain" description="C2 DOCK-type" evidence="9">
    <location>
        <begin position="649"/>
        <end position="825"/>
    </location>
</feature>
<evidence type="ECO:0000259" key="9">
    <source>
        <dbReference type="PROSITE" id="PS51650"/>
    </source>
</evidence>
<feature type="compositionally biased region" description="Gly residues" evidence="7">
    <location>
        <begin position="3335"/>
        <end position="3347"/>
    </location>
</feature>
<dbReference type="InterPro" id="IPR036028">
    <property type="entry name" value="SH3-like_dom_sf"/>
</dbReference>
<evidence type="ECO:0000313" key="12">
    <source>
        <dbReference type="Proteomes" id="UP000265663"/>
    </source>
</evidence>
<dbReference type="InterPro" id="IPR016024">
    <property type="entry name" value="ARM-type_fold"/>
</dbReference>
<feature type="region of interest" description="Disordered" evidence="7">
    <location>
        <begin position="3083"/>
        <end position="3236"/>
    </location>
</feature>
<dbReference type="InterPro" id="IPR056372">
    <property type="entry name" value="TPR_DOCK"/>
</dbReference>
<dbReference type="SUPFAM" id="SSF50044">
    <property type="entry name" value="SH3-domain"/>
    <property type="match status" value="1"/>
</dbReference>
<feature type="domain" description="DOCKER" evidence="10">
    <location>
        <begin position="1472"/>
        <end position="1881"/>
    </location>
</feature>
<reference evidence="11 12" key="1">
    <citation type="journal article" date="2014" name="PLoS ONE">
        <title>De novo Genome Assembly of the Fungal Plant Pathogen Pyrenophora semeniperda.</title>
        <authorList>
            <person name="Soliai M.M."/>
            <person name="Meyer S.E."/>
            <person name="Udall J.A."/>
            <person name="Elzinga D.E."/>
            <person name="Hermansen R.A."/>
            <person name="Bodily P.M."/>
            <person name="Hart A.A."/>
            <person name="Coleman C.E."/>
        </authorList>
    </citation>
    <scope>NUCLEOTIDE SEQUENCE [LARGE SCALE GENOMIC DNA]</scope>
    <source>
        <strain evidence="11 12">CCB06</strain>
        <tissue evidence="11">Mycelium</tissue>
    </source>
</reference>
<dbReference type="Gene3D" id="1.20.1270.350">
    <property type="entry name" value="Dedicator of cytokinesis N-terminal subdomain"/>
    <property type="match status" value="1"/>
</dbReference>
<dbReference type="InterPro" id="IPR001452">
    <property type="entry name" value="SH3_domain"/>
</dbReference>
<gene>
    <name evidence="11" type="ORF">GMOD_00005808</name>
</gene>
<feature type="compositionally biased region" description="Basic and acidic residues" evidence="7">
    <location>
        <begin position="3109"/>
        <end position="3119"/>
    </location>
</feature>
<dbReference type="CDD" id="cd11684">
    <property type="entry name" value="DHR2_DOCK"/>
    <property type="match status" value="1"/>
</dbReference>
<dbReference type="SUPFAM" id="SSF48371">
    <property type="entry name" value="ARM repeat"/>
    <property type="match status" value="1"/>
</dbReference>
<feature type="compositionally biased region" description="Polar residues" evidence="7">
    <location>
        <begin position="118"/>
        <end position="141"/>
    </location>
</feature>
<keyword evidence="12" id="KW-1185">Reference proteome</keyword>
<dbReference type="Gene3D" id="2.30.30.40">
    <property type="entry name" value="SH3 Domains"/>
    <property type="match status" value="1"/>
</dbReference>
<dbReference type="Gene3D" id="2.60.40.150">
    <property type="entry name" value="C2 domain"/>
    <property type="match status" value="1"/>
</dbReference>
<feature type="compositionally biased region" description="Polar residues" evidence="7">
    <location>
        <begin position="2767"/>
        <end position="2780"/>
    </location>
</feature>
<dbReference type="InterPro" id="IPR026791">
    <property type="entry name" value="DOCK"/>
</dbReference>
<feature type="compositionally biased region" description="Acidic residues" evidence="7">
    <location>
        <begin position="3227"/>
        <end position="3236"/>
    </location>
</feature>
<sequence length="3377" mass="374526">MPSWRPLPRIAFAICIYPFQPSSPADLPLEIGDELYIIEQGGQDASWYRGYLVAPPSLLAGLTSVKGQTLEARVFSGIFPRVCVDVREVLGDGKDAASRESANETGGHGSHYMHATNGVVTPTESTRTTSPFTKSSGSQARRASKDAGVHALPSVVARPLSSQRKSARKRAGSTASQWTAREEHLQQLMLPLSPISDPGAPRPPAPVPMLKIGDETPTSAQEPLVDEIASCLREWHSTKVHELLLARKYGSLDKMSRLVKRLDTARRQLLHKVLTAKELEAVREATVWDLVAGNKMLCGDVIVRSPSQRGRILTGDDSAIEVTKLQSMMSLLDSRPTPQLDEHKLNHLFVSLKQVTGDVAAGAAQISMYLCIKPPGAAPQPLSEAYSFDLTTRDGSAVSLANDKLRALLVDLTLTDIGEGAGSGSVLYLVFRLMMNEPVRAPSATEKASTTTAKDATQNKALSVPPAQDSAIKGGRRSVMFGSKRKESTNSRNTELRQADSIDERRRQSVEQTKSQSRPGSSAAGTTRTRALSRDQRTLKRCVAVGVASVNHLLQSRSESDQTVSMFSTAAPGEDVSQEDSMWDSILPEIYPSASGKYKRSAPVSRLTIHLKAYVHADAEGLIEKIPTMLHNIKQCRKIGFSGAPTKPRSDIYLTLVEPFLPKNAFLAHPKTGTIPLLSASPMNNLQLTIEVRKSSGERIEGCIYPSTNSAGHTAWRTTAAQRGEGWNSTIRLAIDPQDVPGSHLVMSVADAPGFPFALCWMPLWNQDAFARDGDHALTLYKYDEYTSGMIAGKGAYLGLPWSAKKKDEHVMGPMAAVHVKTFLCSTRYSQDPTILGLIKWQDQPAGELVGLLRRFNFVPEIEIVKLLSEVFDALFAIQSHYAGSDEYEDLVFNAIVIVLGIVHDRRFNLEPLVDQYARTKVFHSLVTSCLMQSLGRLLAKPTDPESSRRLRATFKVGNLIMKFLVNAREKQKAKEESIGIKDRAQFTKEMRVLFGSLEALMKNPSPVLIGTKTLLVQNFHSWLPELDGCMPATEVFKLTAGFIESCADVQGKLILYKLLLIHHLSELQIFRVPDVRRILLASTVNWLAPYWGRVETVTNQWKDQVRLCCSVVAAQVEELGKEAAEYMPKLVDSYRAIQATPRPAKKTLSLLFPTSYPFQSRAASAEAPFDEAMAEISAVIAAMSSLPTLLLPELSKDDTAEFLFSVLQVYISILDCEAYPSSWLSVHIYHHKATMRALEKLFNILLDSFLPLPDEADGFNTELWRAFFDALLKLVGSDALALETYPEQKRRAVWKIAGDVREHGADLLQRSWEAIGWEAAVEDKTRYGIEKMGGFQVQYVPGLVAPIVELCLSVHEGLRSVAIEVLQTMIISEWTLSEDLALIQAEMIDCLDHLFKTKHLTEAVLQKHFIQELIELFEPLSYDSEEPILAALKNLISTIDELLDLLVAVHSTEATGEIFQIMDTLHLMEFLKDMQKEDMYIRYVHQLVELQVDAQNYTEAGLALRLHAELYEWDPTSTVDPLTDPNMPPQPAFERKEQLYFQMIEHYENGQSWENALAAYAELAAQYEHNVFDFAKLARTQHAMAKVYESIAKGERFTPRYFRVVYKGLGFPPGLRDKQFIFEGSPNDRLASFTDRMQQQHPSAVIMNPGADSVIEGQYLQIYPVSPQKDLTHPVFQRAKVTQSVKDYYLLSRPSHFTSASRRSPSTATGRGDVGAEKTLYTTAESFPTILRRSEIVSVGTVALSSLQMALERTIRKTMELISVEKRITEGDDTAFNTLTQELMYAVDTNSKDCVAHYNDLLPPPDEEDEDEDSETRQNNPLENAMRVALIDYTLVIRRCLSLYVRPAQQATKADLGQRFEAAFYRELSVLQPPNMMPTMYSGTGSNGAVGVSRSRIASPAPDDYMANGDRVISPIANGRTSRQDKKRHSLAFLTKEFLMGEVEKEKEKEKEKEAKVEKHIADDDTMTTLSSRSHSKDAPSRNRLSLSFLNPTPTSPQPEALPSFPSNGQLSRSESSLQRESSQKRPETIKSHKSDKSLTSRTDSMKKRLSFMHISKKSSKSSVKGRVDDILVEDLDGQVVYNTATLPAMSLEERLTKIRDNPKLQGQQQTHVLLSAIEDTLRQQNSEFTPTAYFAALLSLLAHQITAQGIANKDTATATIYLLDLVTPSVPAPLLRSKFTDILTNIAPALTAQDADAPLIRSSIGCLESLLVVQDARAWELPQTTISPRRAVAGLLQIAVDHRPKVRKRAQEALKKVLANPPPSPALDHPAADMCAETAQKMLKDIAAEAAAKSRKHKGKKDVDNKDPDLIHALQLIKTIATSSGGWPSNKIDVLCELLLNISKSTNEFLTMAAFEIFEVIFAGMADEIASAKLPRLLEVISELQPSKNDTQLLPPWIAVISRGYEVSAQIEPEDTFMKLPDLFILIAEFLTSSSHNIRISASECLVSFLVNLVPDSVILEPSVYDEKTLEKVAKIAQDLLSVKYQAAWMEVFSVLSAMFETLRWRSDPILKPVLSVVGDLRSNDSFAGKKEADSVISRAISAMGPDVVLDILPLNLPRPPPGQTGRVWMLPLLRDSVHNTKLAHFRAVMVPLSEELYQKVIDHGEKEKTMEIKVFETVVQQIWSILPGYCDLPLDLVEAFDQSFCEMLANLLYGQADLRTDVCRALQNLVDSNKAIVELDSEDDLLAQARISKTDAKKNLAHLAGFASNMLAVLFNVYSQTLPQYRGTILRTINAYLSIIPEKELMETFERVATNLEASLPEPGSQTQAAKQKQETGPNKMPPMSHTLMDLIITIALYLPRDSYRSLFRMAEIMINRENEPQLQKKAYKLIPRLAESEMGKAALKERNGELQQLLLGGAEKASAPARKDRLNALFQIIESLPQSDLHFIPSILSEVVISAKETNEKAREAAYNLLVAMGEKMAEGGQVVQAKVPNMPADAPTVEASLEEYFTMVSAGLAATTPHMISASITAVTRILYQFHARISKDTITNLCDLMDIFLQNPNREIVRSVLGFVKVEVISLPESLVRPRLNVLLKNLMVWSHEHKAHFKAKVKHIVERMVRKFGVEEVERATPAEDRKLITNIRKTREQRKKKKKQQAAEDGEEPTEKRKGKFESEYDQAVYGSESEESEGDSEDEFVKSQSKQQRGGAKGGNTYIIEDEDEPLDLLSKHALGNISSTKPLRQRKQPTKIKARTNEDGKLILGDSDDEVETKGKKSKSKGTADDDDVLMDIDDQNTSLEAGINAYVDAIRGRDTAQAGQKGRLKFSNKRTHEDDEMDMDDDGEEADWQEIRKAKSGSGMGRGSLKNGGRGSSGGQKPQRRALGQEKTRGGNVSGGEGGRGGAKGRVEKTKSPRGRGGGGFRGRGMGGKWSGPK</sequence>